<keyword evidence="19" id="KW-0325">Glycoprotein</keyword>
<dbReference type="PRINTS" id="PR00786">
    <property type="entry name" value="NEPRILYSIN"/>
</dbReference>
<evidence type="ECO:0000256" key="10">
    <source>
        <dbReference type="ARBA" id="ARBA00022692"/>
    </source>
</evidence>
<dbReference type="InterPro" id="IPR024079">
    <property type="entry name" value="MetalloPept_cat_dom_sf"/>
</dbReference>
<evidence type="ECO:0000256" key="16">
    <source>
        <dbReference type="ARBA" id="ARBA00023049"/>
    </source>
</evidence>
<evidence type="ECO:0000256" key="3">
    <source>
        <dbReference type="ARBA" id="ARBA00002145"/>
    </source>
</evidence>
<evidence type="ECO:0000313" key="25">
    <source>
        <dbReference type="Proteomes" id="UP000694580"/>
    </source>
</evidence>
<dbReference type="EC" id="3.4.24.71" evidence="6"/>
<dbReference type="SUPFAM" id="SSF55486">
    <property type="entry name" value="Metalloproteases ('zincins'), catalytic domain"/>
    <property type="match status" value="1"/>
</dbReference>
<evidence type="ECO:0000256" key="2">
    <source>
        <dbReference type="ARBA" id="ARBA00001947"/>
    </source>
</evidence>
<evidence type="ECO:0000256" key="20">
    <source>
        <dbReference type="ARBA" id="ARBA00047067"/>
    </source>
</evidence>
<organism evidence="24 25">
    <name type="scientific">Denticeps clupeoides</name>
    <name type="common">denticle herring</name>
    <dbReference type="NCBI Taxonomy" id="299321"/>
    <lineage>
        <taxon>Eukaryota</taxon>
        <taxon>Metazoa</taxon>
        <taxon>Chordata</taxon>
        <taxon>Craniata</taxon>
        <taxon>Vertebrata</taxon>
        <taxon>Euteleostomi</taxon>
        <taxon>Actinopterygii</taxon>
        <taxon>Neopterygii</taxon>
        <taxon>Teleostei</taxon>
        <taxon>Clupei</taxon>
        <taxon>Clupeiformes</taxon>
        <taxon>Denticipitoidei</taxon>
        <taxon>Denticipitidae</taxon>
        <taxon>Denticeps</taxon>
    </lineage>
</organism>
<evidence type="ECO:0000256" key="17">
    <source>
        <dbReference type="ARBA" id="ARBA00023136"/>
    </source>
</evidence>
<keyword evidence="14" id="KW-0735">Signal-anchor</keyword>
<keyword evidence="11" id="KW-0479">Metal-binding</keyword>
<evidence type="ECO:0000256" key="18">
    <source>
        <dbReference type="ARBA" id="ARBA00023157"/>
    </source>
</evidence>
<comment type="catalytic activity">
    <reaction evidence="1">
        <text>Hydrolysis of the 21-Trp-|-Val-22 bond in big endothelin to form endothelin 1.</text>
        <dbReference type="EC" id="3.4.24.71"/>
    </reaction>
</comment>
<dbReference type="PROSITE" id="PS51885">
    <property type="entry name" value="NEPRILYSIN"/>
    <property type="match status" value="1"/>
</dbReference>
<dbReference type="CDD" id="cd08662">
    <property type="entry name" value="M13"/>
    <property type="match status" value="1"/>
</dbReference>
<evidence type="ECO:0000256" key="14">
    <source>
        <dbReference type="ARBA" id="ARBA00022968"/>
    </source>
</evidence>
<dbReference type="Proteomes" id="UP000694580">
    <property type="component" value="Chromosome 12"/>
</dbReference>
<dbReference type="PANTHER" id="PTHR11733">
    <property type="entry name" value="ZINC METALLOPROTEASE FAMILY M13 NEPRILYSIN-RELATED"/>
    <property type="match status" value="1"/>
</dbReference>
<evidence type="ECO:0000313" key="24">
    <source>
        <dbReference type="Ensembl" id="ENSDCDP00010057838.1"/>
    </source>
</evidence>
<keyword evidence="10 21" id="KW-0812">Transmembrane</keyword>
<dbReference type="GO" id="GO:0046872">
    <property type="term" value="F:metal ion binding"/>
    <property type="evidence" value="ECO:0007669"/>
    <property type="project" value="UniProtKB-KW"/>
</dbReference>
<reference evidence="24" key="2">
    <citation type="submission" date="2025-08" db="UniProtKB">
        <authorList>
            <consortium name="Ensembl"/>
        </authorList>
    </citation>
    <scope>IDENTIFICATION</scope>
</reference>
<dbReference type="PANTHER" id="PTHR11733:SF130">
    <property type="entry name" value="ENDOTHELIN-CONVERTING ENZYME 1"/>
    <property type="match status" value="1"/>
</dbReference>
<evidence type="ECO:0000259" key="22">
    <source>
        <dbReference type="Pfam" id="PF01431"/>
    </source>
</evidence>
<evidence type="ECO:0000256" key="9">
    <source>
        <dbReference type="ARBA" id="ARBA00022670"/>
    </source>
</evidence>
<evidence type="ECO:0000256" key="19">
    <source>
        <dbReference type="ARBA" id="ARBA00023180"/>
    </source>
</evidence>
<evidence type="ECO:0000256" key="7">
    <source>
        <dbReference type="ARBA" id="ARBA00018448"/>
    </source>
</evidence>
<keyword evidence="15 21" id="KW-1133">Transmembrane helix</keyword>
<protein>
    <recommendedName>
        <fullName evidence="7">Endothelin-converting enzyme 1</fullName>
        <ecNumber evidence="6">3.4.24.71</ecNumber>
    </recommendedName>
</protein>
<dbReference type="Pfam" id="PF05649">
    <property type="entry name" value="Peptidase_M13_N"/>
    <property type="match status" value="1"/>
</dbReference>
<keyword evidence="17 21" id="KW-0472">Membrane</keyword>
<dbReference type="Ensembl" id="ENSDCDT00010068527.1">
    <property type="protein sequence ID" value="ENSDCDP00010057838.1"/>
    <property type="gene ID" value="ENSDCDG00010031683.1"/>
</dbReference>
<keyword evidence="9" id="KW-0645">Protease</keyword>
<dbReference type="FunFam" id="3.40.390.10:FF:000076">
    <property type="entry name" value="membrane metallo-endopeptidase-like 1"/>
    <property type="match status" value="1"/>
</dbReference>
<keyword evidence="12" id="KW-0378">Hydrolase</keyword>
<evidence type="ECO:0000259" key="23">
    <source>
        <dbReference type="Pfam" id="PF05649"/>
    </source>
</evidence>
<dbReference type="InterPro" id="IPR042089">
    <property type="entry name" value="Peptidase_M13_dom_2"/>
</dbReference>
<comment type="function">
    <text evidence="3">Converts big endothelin-1 to endothelin-1.</text>
</comment>
<dbReference type="Gene3D" id="3.40.390.10">
    <property type="entry name" value="Collagenase (Catalytic Domain)"/>
    <property type="match status" value="1"/>
</dbReference>
<feature type="transmembrane region" description="Helical" evidence="21">
    <location>
        <begin position="73"/>
        <end position="95"/>
    </location>
</feature>
<dbReference type="GO" id="GO:0016486">
    <property type="term" value="P:peptide hormone processing"/>
    <property type="evidence" value="ECO:0007669"/>
    <property type="project" value="TreeGrafter"/>
</dbReference>
<keyword evidence="25" id="KW-1185">Reference proteome</keyword>
<dbReference type="GO" id="GO:0004222">
    <property type="term" value="F:metalloendopeptidase activity"/>
    <property type="evidence" value="ECO:0007669"/>
    <property type="project" value="UniProtKB-EC"/>
</dbReference>
<evidence type="ECO:0000256" key="15">
    <source>
        <dbReference type="ARBA" id="ARBA00022989"/>
    </source>
</evidence>
<comment type="subunit">
    <text evidence="20">Homodimer; disulfide-linked. Interacts with PPP1R16B. Interacts with TSPAN8; this interaction recruits the endothelin converting enzyme ECE1 to tetraspanin-enriched microdomains and positively modulates its enzymatic activity.</text>
</comment>
<evidence type="ECO:0000256" key="13">
    <source>
        <dbReference type="ARBA" id="ARBA00022833"/>
    </source>
</evidence>
<evidence type="ECO:0000256" key="11">
    <source>
        <dbReference type="ARBA" id="ARBA00022723"/>
    </source>
</evidence>
<dbReference type="Pfam" id="PF01431">
    <property type="entry name" value="Peptidase_M13"/>
    <property type="match status" value="1"/>
</dbReference>
<comment type="cofactor">
    <cofactor evidence="2">
        <name>Zn(2+)</name>
        <dbReference type="ChEBI" id="CHEBI:29105"/>
    </cofactor>
</comment>
<sequence length="768" mass="87452">MEALRESFLHLTFQISSYKRATLDEDELVDSTTDEIYPSTVMQHNLKGNVNIPRHRGPGPQCWTQRTHTERRLLVLVCALSLALFICLLTLGVHYRSVCLSESCVTVTSAVMSSMDRSVDPCQDFYSYACGGWIKNNPLPEGKSRWGPFSNLWERNMAVMKHLLENTTMKGLSKAELKAQRYYQACMSEAKIEALGAQPLQELINKTGDWALTGPWDKDNFQEVLRMVSANFRTSPFFTVFVSTDSKSSNSNIIQVDQSGLGLPSRDYYLNKTANAKYLKAYLDFLVELGILLGGSEETSKTMMQEIVDFETALANITVPQEERRDEELIYKKMQAKDLATLAPEVDWMPYLRDVFAPVTLNESEPVVVYAKEYLQKVSDLIKHTNKSVLNNYMIMKVVRKMVSILDQRFQNAEQHFFEVMYGTKKSCTPRWKLCVSDTDSALGFALGALFVKATFTEDSKTIAEDMVSEIKWAFEDSLKNVGWMDSETKKAAKEKADAIYNMVGYPKFIMDPTELDKVFNDFEVVSDLYFENVMQYYNFSARVTADQLRKAPNRDQWSMTPPTVNAYYNPTKNEMVLPAGILQAPFYSHSWALNFGGIGVVMGHELTHAFDDQGREYDKEGNLRSWWKNSSVEAFKKQTQCMVEQYSNYSINDEPLNGRHTLGENIADNGGLKAAYKAYVNWTKKNGEEETLPAIGMTNHQLFFVGFAQVWCSVRTPESSHEGVITDPHSPSRFRVIGTISNSEEFSRHFGCKANTPMNPRRKCELW</sequence>
<feature type="domain" description="Peptidase M13 C-terminal" evidence="22">
    <location>
        <begin position="566"/>
        <end position="767"/>
    </location>
</feature>
<accession>A0AAY4EKC4</accession>
<dbReference type="GeneTree" id="ENSGT00940000156050"/>
<evidence type="ECO:0000256" key="6">
    <source>
        <dbReference type="ARBA" id="ARBA00012316"/>
    </source>
</evidence>
<comment type="subcellular location">
    <subcellularLocation>
        <location evidence="4">Cell membrane</location>
        <topology evidence="4">Single-pass type II membrane protein</topology>
    </subcellularLocation>
</comment>
<keyword evidence="8" id="KW-1003">Cell membrane</keyword>
<reference evidence="24" key="3">
    <citation type="submission" date="2025-09" db="UniProtKB">
        <authorList>
            <consortium name="Ensembl"/>
        </authorList>
    </citation>
    <scope>IDENTIFICATION</scope>
</reference>
<feature type="domain" description="Peptidase M13 N-terminal" evidence="23">
    <location>
        <begin position="121"/>
        <end position="507"/>
    </location>
</feature>
<dbReference type="InterPro" id="IPR018497">
    <property type="entry name" value="Peptidase_M13_C"/>
</dbReference>
<evidence type="ECO:0000256" key="21">
    <source>
        <dbReference type="SAM" id="Phobius"/>
    </source>
</evidence>
<dbReference type="InterPro" id="IPR008753">
    <property type="entry name" value="Peptidase_M13_N"/>
</dbReference>
<evidence type="ECO:0000256" key="12">
    <source>
        <dbReference type="ARBA" id="ARBA00022801"/>
    </source>
</evidence>
<keyword evidence="13" id="KW-0862">Zinc</keyword>
<reference evidence="24 25" key="1">
    <citation type="submission" date="2020-06" db="EMBL/GenBank/DDBJ databases">
        <authorList>
            <consortium name="Wellcome Sanger Institute Data Sharing"/>
        </authorList>
    </citation>
    <scope>NUCLEOTIDE SEQUENCE [LARGE SCALE GENOMIC DNA]</scope>
</reference>
<evidence type="ECO:0000256" key="8">
    <source>
        <dbReference type="ARBA" id="ARBA00022475"/>
    </source>
</evidence>
<dbReference type="InterPro" id="IPR000718">
    <property type="entry name" value="Peptidase_M13"/>
</dbReference>
<gene>
    <name evidence="24" type="primary">ECE1</name>
</gene>
<keyword evidence="18" id="KW-1015">Disulfide bond</keyword>
<keyword evidence="16" id="KW-0482">Metalloprotease</keyword>
<evidence type="ECO:0000256" key="4">
    <source>
        <dbReference type="ARBA" id="ARBA00004401"/>
    </source>
</evidence>
<proteinExistence type="inferred from homology"/>
<dbReference type="GO" id="GO:0005886">
    <property type="term" value="C:plasma membrane"/>
    <property type="evidence" value="ECO:0007669"/>
    <property type="project" value="UniProtKB-SubCell"/>
</dbReference>
<dbReference type="Gene3D" id="1.10.1380.10">
    <property type="entry name" value="Neutral endopeptidase , domain2"/>
    <property type="match status" value="1"/>
</dbReference>
<evidence type="ECO:0000256" key="5">
    <source>
        <dbReference type="ARBA" id="ARBA00007357"/>
    </source>
</evidence>
<comment type="similarity">
    <text evidence="5">Belongs to the peptidase M13 family.</text>
</comment>
<evidence type="ECO:0000256" key="1">
    <source>
        <dbReference type="ARBA" id="ARBA00001742"/>
    </source>
</evidence>
<dbReference type="AlphaFoldDB" id="A0AAY4EKC4"/>
<name>A0AAY4EKC4_9TELE</name>